<dbReference type="GO" id="GO:0003677">
    <property type="term" value="F:DNA binding"/>
    <property type="evidence" value="ECO:0007669"/>
    <property type="project" value="UniProtKB-KW"/>
</dbReference>
<dbReference type="Gene3D" id="1.10.1660.10">
    <property type="match status" value="1"/>
</dbReference>
<protein>
    <submittedName>
        <fullName evidence="3">MerR family transcriptional regulator</fullName>
    </submittedName>
</protein>
<dbReference type="SMART" id="SM00422">
    <property type="entry name" value="HTH_MERR"/>
    <property type="match status" value="1"/>
</dbReference>
<reference evidence="3 4" key="1">
    <citation type="journal article" date="2019" name="Emerg. Microbes Infect.">
        <title>Comprehensive subspecies identification of 175 nontuberculous mycobacteria species based on 7547 genomic profiles.</title>
        <authorList>
            <person name="Matsumoto Y."/>
            <person name="Kinjo T."/>
            <person name="Motooka D."/>
            <person name="Nabeya D."/>
            <person name="Jung N."/>
            <person name="Uechi K."/>
            <person name="Horii T."/>
            <person name="Iida T."/>
            <person name="Fujita J."/>
            <person name="Nakamura S."/>
        </authorList>
    </citation>
    <scope>NUCLEOTIDE SEQUENCE [LARGE SCALE GENOMIC DNA]</scope>
    <source>
        <strain evidence="3 4">JCM 6376</strain>
    </source>
</reference>
<dbReference type="PANTHER" id="PTHR30204">
    <property type="entry name" value="REDOX-CYCLING DRUG-SENSING TRANSCRIPTIONAL ACTIVATOR SOXR"/>
    <property type="match status" value="1"/>
</dbReference>
<dbReference type="KEGG" id="maic:MAIC_22840"/>
<evidence type="ECO:0000256" key="1">
    <source>
        <dbReference type="ARBA" id="ARBA00023125"/>
    </source>
</evidence>
<dbReference type="PROSITE" id="PS50937">
    <property type="entry name" value="HTH_MERR_2"/>
    <property type="match status" value="1"/>
</dbReference>
<dbReference type="SUPFAM" id="SSF46955">
    <property type="entry name" value="Putative DNA-binding domain"/>
    <property type="match status" value="1"/>
</dbReference>
<dbReference type="EMBL" id="AP022561">
    <property type="protein sequence ID" value="BBX07481.1"/>
    <property type="molecule type" value="Genomic_DNA"/>
</dbReference>
<dbReference type="InterPro" id="IPR009061">
    <property type="entry name" value="DNA-bd_dom_put_sf"/>
</dbReference>
<evidence type="ECO:0000313" key="3">
    <source>
        <dbReference type="EMBL" id="BBX07481.1"/>
    </source>
</evidence>
<sequence>MPTTPLTRDLTIQEVSRQSGLTESALRYYERIGLIDPVPRDDSSGHRRYPPALVDAIESLSCLRSTGMSVRDMRTYVDNIRRGAAAAADQRQLFGDHARRLADDIARLQVRQKYAAAKAQLWAARERGDTAAEEALVPDIIALGAQLISEEKAHV</sequence>
<dbReference type="AlphaFoldDB" id="A0AAD1HLX5"/>
<dbReference type="InterPro" id="IPR047057">
    <property type="entry name" value="MerR_fam"/>
</dbReference>
<dbReference type="Proteomes" id="UP000467327">
    <property type="component" value="Chromosome"/>
</dbReference>
<dbReference type="Pfam" id="PF13411">
    <property type="entry name" value="MerR_1"/>
    <property type="match status" value="1"/>
</dbReference>
<gene>
    <name evidence="3" type="ORF">MAIC_22840</name>
</gene>
<organism evidence="3 4">
    <name type="scientific">Mycolicibacterium aichiense</name>
    <dbReference type="NCBI Taxonomy" id="1799"/>
    <lineage>
        <taxon>Bacteria</taxon>
        <taxon>Bacillati</taxon>
        <taxon>Actinomycetota</taxon>
        <taxon>Actinomycetes</taxon>
        <taxon>Mycobacteriales</taxon>
        <taxon>Mycobacteriaceae</taxon>
        <taxon>Mycolicibacterium</taxon>
    </lineage>
</organism>
<accession>A0AAD1HLX5</accession>
<dbReference type="InterPro" id="IPR000551">
    <property type="entry name" value="MerR-type_HTH_dom"/>
</dbReference>
<name>A0AAD1HLX5_9MYCO</name>
<feature type="domain" description="HTH merR-type" evidence="2">
    <location>
        <begin position="9"/>
        <end position="79"/>
    </location>
</feature>
<dbReference type="PANTHER" id="PTHR30204:SF98">
    <property type="entry name" value="HTH-TYPE TRANSCRIPTIONAL REGULATOR ADHR"/>
    <property type="match status" value="1"/>
</dbReference>
<evidence type="ECO:0000313" key="4">
    <source>
        <dbReference type="Proteomes" id="UP000467327"/>
    </source>
</evidence>
<dbReference type="GO" id="GO:0003700">
    <property type="term" value="F:DNA-binding transcription factor activity"/>
    <property type="evidence" value="ECO:0007669"/>
    <property type="project" value="InterPro"/>
</dbReference>
<evidence type="ECO:0000259" key="2">
    <source>
        <dbReference type="PROSITE" id="PS50937"/>
    </source>
</evidence>
<keyword evidence="4" id="KW-1185">Reference proteome</keyword>
<proteinExistence type="predicted"/>
<dbReference type="CDD" id="cd01109">
    <property type="entry name" value="HTH_YyaN"/>
    <property type="match status" value="1"/>
</dbReference>
<keyword evidence="1" id="KW-0238">DNA-binding</keyword>
<dbReference type="RefSeq" id="WP_115319683.1">
    <property type="nucleotide sequence ID" value="NZ_AP022561.1"/>
</dbReference>